<evidence type="ECO:0000313" key="11">
    <source>
        <dbReference type="Proteomes" id="UP000199645"/>
    </source>
</evidence>
<keyword evidence="4 8" id="KW-0812">Transmembrane</keyword>
<dbReference type="GO" id="GO:0005886">
    <property type="term" value="C:plasma membrane"/>
    <property type="evidence" value="ECO:0007669"/>
    <property type="project" value="UniProtKB-SubCell"/>
</dbReference>
<proteinExistence type="inferred from homology"/>
<dbReference type="OrthoDB" id="162303at2"/>
<comment type="similarity">
    <text evidence="2">Belongs to the DedA family.</text>
</comment>
<sequence length="280" mass="28592">MDIVGTAEILIGSPYLYLLVFGVTMFDAVLPILPSEVLMVAVGVFATTGRPSWAGVLVSATTGMVAGDHVAYRTGRWLVHRRPAARVATAAARMAGPPQRRGGSLIVLGRFLPGGRVAINAACGAAGFPMTRFLLFAAAGDALWAGYALTLGAAGGVAFGADPRAGVAVGLGFALLFTGAARLWPVLRRCRRIRGRWSRAVRACGRRCDGAAGFGDGGHGRCAPFAGAATTSPDSGTVVMGGARRGPLARVGARSAVPDGRILGEAPGRRPGRDGAACRG</sequence>
<feature type="transmembrane region" description="Helical" evidence="8">
    <location>
        <begin position="165"/>
        <end position="184"/>
    </location>
</feature>
<evidence type="ECO:0000256" key="2">
    <source>
        <dbReference type="ARBA" id="ARBA00010792"/>
    </source>
</evidence>
<evidence type="ECO:0000256" key="1">
    <source>
        <dbReference type="ARBA" id="ARBA00004651"/>
    </source>
</evidence>
<name>A0A1I2KH46_9ACTN</name>
<evidence type="ECO:0000256" key="4">
    <source>
        <dbReference type="ARBA" id="ARBA00022692"/>
    </source>
</evidence>
<gene>
    <name evidence="10" type="ORF">SAMN05421541_11673</name>
</gene>
<reference evidence="10 11" key="1">
    <citation type="submission" date="2016-10" db="EMBL/GenBank/DDBJ databases">
        <authorList>
            <person name="de Groot N.N."/>
        </authorList>
    </citation>
    <scope>NUCLEOTIDE SEQUENCE [LARGE SCALE GENOMIC DNA]</scope>
    <source>
        <strain evidence="10 11">DSM 43019</strain>
    </source>
</reference>
<feature type="transmembrane region" description="Helical" evidence="8">
    <location>
        <begin position="133"/>
        <end position="159"/>
    </location>
</feature>
<protein>
    <submittedName>
        <fullName evidence="10">Membrane protein DedA, SNARE-associated domain</fullName>
    </submittedName>
</protein>
<dbReference type="EMBL" id="FONV01000016">
    <property type="protein sequence ID" value="SFF64441.1"/>
    <property type="molecule type" value="Genomic_DNA"/>
</dbReference>
<dbReference type="AlphaFoldDB" id="A0A1I2KH46"/>
<evidence type="ECO:0000256" key="8">
    <source>
        <dbReference type="SAM" id="Phobius"/>
    </source>
</evidence>
<dbReference type="STRING" id="35752.SAMN05421541_11673"/>
<feature type="region of interest" description="Disordered" evidence="7">
    <location>
        <begin position="259"/>
        <end position="280"/>
    </location>
</feature>
<comment type="subcellular location">
    <subcellularLocation>
        <location evidence="1">Cell membrane</location>
        <topology evidence="1">Multi-pass membrane protein</topology>
    </subcellularLocation>
</comment>
<evidence type="ECO:0000259" key="9">
    <source>
        <dbReference type="Pfam" id="PF09335"/>
    </source>
</evidence>
<evidence type="ECO:0000256" key="7">
    <source>
        <dbReference type="SAM" id="MobiDB-lite"/>
    </source>
</evidence>
<dbReference type="Pfam" id="PF09335">
    <property type="entry name" value="VTT_dom"/>
    <property type="match status" value="1"/>
</dbReference>
<feature type="transmembrane region" description="Helical" evidence="8">
    <location>
        <begin position="15"/>
        <end position="33"/>
    </location>
</feature>
<dbReference type="InterPro" id="IPR051311">
    <property type="entry name" value="DedA_domain"/>
</dbReference>
<keyword evidence="5 8" id="KW-1133">Transmembrane helix</keyword>
<feature type="domain" description="VTT" evidence="9">
    <location>
        <begin position="33"/>
        <end position="153"/>
    </location>
</feature>
<evidence type="ECO:0000256" key="3">
    <source>
        <dbReference type="ARBA" id="ARBA00022475"/>
    </source>
</evidence>
<feature type="transmembrane region" description="Helical" evidence="8">
    <location>
        <begin position="53"/>
        <end position="72"/>
    </location>
</feature>
<evidence type="ECO:0000313" key="10">
    <source>
        <dbReference type="EMBL" id="SFF64441.1"/>
    </source>
</evidence>
<keyword evidence="11" id="KW-1185">Reference proteome</keyword>
<dbReference type="InterPro" id="IPR032816">
    <property type="entry name" value="VTT_dom"/>
</dbReference>
<keyword evidence="6 8" id="KW-0472">Membrane</keyword>
<evidence type="ECO:0000256" key="6">
    <source>
        <dbReference type="ARBA" id="ARBA00023136"/>
    </source>
</evidence>
<dbReference type="Proteomes" id="UP000199645">
    <property type="component" value="Unassembled WGS sequence"/>
</dbReference>
<evidence type="ECO:0000256" key="5">
    <source>
        <dbReference type="ARBA" id="ARBA00022989"/>
    </source>
</evidence>
<accession>A0A1I2KH46</accession>
<organism evidence="10 11">
    <name type="scientific">Actinoplanes philippinensis</name>
    <dbReference type="NCBI Taxonomy" id="35752"/>
    <lineage>
        <taxon>Bacteria</taxon>
        <taxon>Bacillati</taxon>
        <taxon>Actinomycetota</taxon>
        <taxon>Actinomycetes</taxon>
        <taxon>Micromonosporales</taxon>
        <taxon>Micromonosporaceae</taxon>
        <taxon>Actinoplanes</taxon>
    </lineage>
</organism>
<dbReference type="PANTHER" id="PTHR42709">
    <property type="entry name" value="ALKALINE PHOSPHATASE LIKE PROTEIN"/>
    <property type="match status" value="1"/>
</dbReference>
<keyword evidence="3" id="KW-1003">Cell membrane</keyword>
<dbReference type="PANTHER" id="PTHR42709:SF6">
    <property type="entry name" value="UNDECAPRENYL PHOSPHATE TRANSPORTER A"/>
    <property type="match status" value="1"/>
</dbReference>